<dbReference type="SUPFAM" id="SSF54373">
    <property type="entry name" value="FAD-linked reductases, C-terminal domain"/>
    <property type="match status" value="1"/>
</dbReference>
<comment type="caution">
    <text evidence="3">The sequence shown here is derived from an EMBL/GenBank/DDBJ whole genome shotgun (WGS) entry which is preliminary data.</text>
</comment>
<keyword evidence="1" id="KW-0560">Oxidoreductase</keyword>
<evidence type="ECO:0000313" key="3">
    <source>
        <dbReference type="EMBL" id="PPQ30084.1"/>
    </source>
</evidence>
<dbReference type="AlphaFoldDB" id="A0A2S6N642"/>
<evidence type="ECO:0000313" key="4">
    <source>
        <dbReference type="Proteomes" id="UP000239724"/>
    </source>
</evidence>
<dbReference type="RefSeq" id="WP_104520627.1">
    <property type="nucleotide sequence ID" value="NZ_NHRY01000217.1"/>
</dbReference>
<gene>
    <name evidence="3" type="ORF">CCS01_20215</name>
</gene>
<proteinExistence type="predicted"/>
<keyword evidence="4" id="KW-1185">Reference proteome</keyword>
<dbReference type="PANTHER" id="PTHR13847:SF289">
    <property type="entry name" value="GLYCINE OXIDASE"/>
    <property type="match status" value="1"/>
</dbReference>
<dbReference type="Proteomes" id="UP000239724">
    <property type="component" value="Unassembled WGS sequence"/>
</dbReference>
<sequence length="419" mass="44357">MSRVVVIGAGIVGLAAAIALLRDGHAVTLLDPGEPGGEQAASYGNGTLLNPSSVVPMAAPGLWKKVPGYLADPLGPLTIRWSYLPWLVPWLRRFVQAGATPEKVAAIGRALQPLLADAPARHRALAEAAGVGDLITRQGVLFAFPDRAAFEAEALSWRVRRDNGTRWLELDADELRQREPALDRHYRFGILVEENGQCRDPGAYAAALVRLAAGQGATILRRAATGFRIEVGRLLAVRTADGDIACDKAVIAAGAWSKPLARAAGDRVTLETERGYHVVIADPGIAPRYPVMPSDGKMACVMTPAGLRVAGQVELAGLDAAPDWRRAETLLRFARTVFPGLPADLTLESVKTWMGHRPSTPDGLPCLGFASGCRDIVHAFGHGHIGLAAAATTGAVVADLLAGRPPAFDLAPYAASRFR</sequence>
<dbReference type="InterPro" id="IPR036188">
    <property type="entry name" value="FAD/NAD-bd_sf"/>
</dbReference>
<dbReference type="Pfam" id="PF01266">
    <property type="entry name" value="DAO"/>
    <property type="match status" value="1"/>
</dbReference>
<dbReference type="EMBL" id="NHRY01000217">
    <property type="protein sequence ID" value="PPQ30084.1"/>
    <property type="molecule type" value="Genomic_DNA"/>
</dbReference>
<organism evidence="3 4">
    <name type="scientific">Rhodopila globiformis</name>
    <name type="common">Rhodopseudomonas globiformis</name>
    <dbReference type="NCBI Taxonomy" id="1071"/>
    <lineage>
        <taxon>Bacteria</taxon>
        <taxon>Pseudomonadati</taxon>
        <taxon>Pseudomonadota</taxon>
        <taxon>Alphaproteobacteria</taxon>
        <taxon>Acetobacterales</taxon>
        <taxon>Acetobacteraceae</taxon>
        <taxon>Rhodopila</taxon>
    </lineage>
</organism>
<dbReference type="PANTHER" id="PTHR13847">
    <property type="entry name" value="SARCOSINE DEHYDROGENASE-RELATED"/>
    <property type="match status" value="1"/>
</dbReference>
<dbReference type="SUPFAM" id="SSF51905">
    <property type="entry name" value="FAD/NAD(P)-binding domain"/>
    <property type="match status" value="1"/>
</dbReference>
<dbReference type="Gene3D" id="3.30.9.10">
    <property type="entry name" value="D-Amino Acid Oxidase, subunit A, domain 2"/>
    <property type="match status" value="1"/>
</dbReference>
<name>A0A2S6N642_RHOGL</name>
<protein>
    <submittedName>
        <fullName evidence="3">Amino acid dehydrogenase</fullName>
    </submittedName>
</protein>
<evidence type="ECO:0000259" key="2">
    <source>
        <dbReference type="Pfam" id="PF01266"/>
    </source>
</evidence>
<dbReference type="GO" id="GO:0005737">
    <property type="term" value="C:cytoplasm"/>
    <property type="evidence" value="ECO:0007669"/>
    <property type="project" value="TreeGrafter"/>
</dbReference>
<evidence type="ECO:0000256" key="1">
    <source>
        <dbReference type="ARBA" id="ARBA00023002"/>
    </source>
</evidence>
<accession>A0A2S6N642</accession>
<reference evidence="3 4" key="1">
    <citation type="journal article" date="2018" name="Arch. Microbiol.">
        <title>New insights into the metabolic potential of the phototrophic purple bacterium Rhodopila globiformis DSM 161(T) from its draft genome sequence and evidence for a vanadium-dependent nitrogenase.</title>
        <authorList>
            <person name="Imhoff J.F."/>
            <person name="Rahn T."/>
            <person name="Kunzel S."/>
            <person name="Neulinger S.C."/>
        </authorList>
    </citation>
    <scope>NUCLEOTIDE SEQUENCE [LARGE SCALE GENOMIC DNA]</scope>
    <source>
        <strain evidence="3 4">DSM 161</strain>
    </source>
</reference>
<dbReference type="OrthoDB" id="9805337at2"/>
<dbReference type="Gene3D" id="3.50.50.60">
    <property type="entry name" value="FAD/NAD(P)-binding domain"/>
    <property type="match status" value="2"/>
</dbReference>
<dbReference type="InterPro" id="IPR006076">
    <property type="entry name" value="FAD-dep_OxRdtase"/>
</dbReference>
<feature type="domain" description="FAD dependent oxidoreductase" evidence="2">
    <location>
        <begin position="3"/>
        <end position="400"/>
    </location>
</feature>
<dbReference type="GO" id="GO:0016491">
    <property type="term" value="F:oxidoreductase activity"/>
    <property type="evidence" value="ECO:0007669"/>
    <property type="project" value="UniProtKB-KW"/>
</dbReference>